<keyword evidence="3" id="KW-1185">Reference proteome</keyword>
<dbReference type="Proteomes" id="UP000053989">
    <property type="component" value="Unassembled WGS sequence"/>
</dbReference>
<feature type="region of interest" description="Disordered" evidence="1">
    <location>
        <begin position="39"/>
        <end position="59"/>
    </location>
</feature>
<sequence length="59" mass="6570">MVCDGVHLAYTRSQASRPMLSLELATQCPWMMVPCHDNRKDRPQNAPLATGAEAFAHFP</sequence>
<proteinExistence type="predicted"/>
<evidence type="ECO:0000313" key="3">
    <source>
        <dbReference type="Proteomes" id="UP000053989"/>
    </source>
</evidence>
<name>A0A0C3E190_9AGAM</name>
<dbReference type="HOGENOM" id="CLU_2962187_0_0_1"/>
<reference evidence="2 3" key="1">
    <citation type="submission" date="2014-04" db="EMBL/GenBank/DDBJ databases">
        <authorList>
            <consortium name="DOE Joint Genome Institute"/>
            <person name="Kuo A."/>
            <person name="Kohler A."/>
            <person name="Nagy L.G."/>
            <person name="Floudas D."/>
            <person name="Copeland A."/>
            <person name="Barry K.W."/>
            <person name="Cichocki N."/>
            <person name="Veneault-Fourrey C."/>
            <person name="LaButti K."/>
            <person name="Lindquist E.A."/>
            <person name="Lipzen A."/>
            <person name="Lundell T."/>
            <person name="Morin E."/>
            <person name="Murat C."/>
            <person name="Sun H."/>
            <person name="Tunlid A."/>
            <person name="Henrissat B."/>
            <person name="Grigoriev I.V."/>
            <person name="Hibbett D.S."/>
            <person name="Martin F."/>
            <person name="Nordberg H.P."/>
            <person name="Cantor M.N."/>
            <person name="Hua S.X."/>
        </authorList>
    </citation>
    <scope>NUCLEOTIDE SEQUENCE [LARGE SCALE GENOMIC DNA]</scope>
    <source>
        <strain evidence="2 3">Foug A</strain>
    </source>
</reference>
<protein>
    <submittedName>
        <fullName evidence="2">Uncharacterized protein</fullName>
    </submittedName>
</protein>
<organism evidence="2 3">
    <name type="scientific">Scleroderma citrinum Foug A</name>
    <dbReference type="NCBI Taxonomy" id="1036808"/>
    <lineage>
        <taxon>Eukaryota</taxon>
        <taxon>Fungi</taxon>
        <taxon>Dikarya</taxon>
        <taxon>Basidiomycota</taxon>
        <taxon>Agaricomycotina</taxon>
        <taxon>Agaricomycetes</taxon>
        <taxon>Agaricomycetidae</taxon>
        <taxon>Boletales</taxon>
        <taxon>Sclerodermatineae</taxon>
        <taxon>Sclerodermataceae</taxon>
        <taxon>Scleroderma</taxon>
    </lineage>
</organism>
<accession>A0A0C3E190</accession>
<dbReference type="AlphaFoldDB" id="A0A0C3E190"/>
<gene>
    <name evidence="2" type="ORF">SCLCIDRAFT_1211313</name>
</gene>
<evidence type="ECO:0000256" key="1">
    <source>
        <dbReference type="SAM" id="MobiDB-lite"/>
    </source>
</evidence>
<dbReference type="EMBL" id="KN822017">
    <property type="protein sequence ID" value="KIM66550.1"/>
    <property type="molecule type" value="Genomic_DNA"/>
</dbReference>
<dbReference type="InParanoid" id="A0A0C3E190"/>
<reference evidence="3" key="2">
    <citation type="submission" date="2015-01" db="EMBL/GenBank/DDBJ databases">
        <title>Evolutionary Origins and Diversification of the Mycorrhizal Mutualists.</title>
        <authorList>
            <consortium name="DOE Joint Genome Institute"/>
            <consortium name="Mycorrhizal Genomics Consortium"/>
            <person name="Kohler A."/>
            <person name="Kuo A."/>
            <person name="Nagy L.G."/>
            <person name="Floudas D."/>
            <person name="Copeland A."/>
            <person name="Barry K.W."/>
            <person name="Cichocki N."/>
            <person name="Veneault-Fourrey C."/>
            <person name="LaButti K."/>
            <person name="Lindquist E.A."/>
            <person name="Lipzen A."/>
            <person name="Lundell T."/>
            <person name="Morin E."/>
            <person name="Murat C."/>
            <person name="Riley R."/>
            <person name="Ohm R."/>
            <person name="Sun H."/>
            <person name="Tunlid A."/>
            <person name="Henrissat B."/>
            <person name="Grigoriev I.V."/>
            <person name="Hibbett D.S."/>
            <person name="Martin F."/>
        </authorList>
    </citation>
    <scope>NUCLEOTIDE SEQUENCE [LARGE SCALE GENOMIC DNA]</scope>
    <source>
        <strain evidence="3">Foug A</strain>
    </source>
</reference>
<evidence type="ECO:0000313" key="2">
    <source>
        <dbReference type="EMBL" id="KIM66550.1"/>
    </source>
</evidence>